<keyword evidence="2" id="KW-1185">Reference proteome</keyword>
<evidence type="ECO:0000313" key="1">
    <source>
        <dbReference type="EMBL" id="AII27942.1"/>
    </source>
</evidence>
<sequence length="129" mass="14692">MVNSPVNLEAVLSFMRATDMEYLSPYGNGELIISEEEGIFVQLDSLSTMKEVEARYVQAVSRPIGKSLSRVKAENLLAVVNNYFDTKLSREDMLNIYTYLCYSDKLKETEAFIRDGFPMDKLKDHYGGN</sequence>
<name>A0A076G6N7_9CAUD</name>
<dbReference type="OrthoDB" id="33896at10239"/>
<dbReference type="GeneID" id="20283328"/>
<organism evidence="1 2">
    <name type="scientific">Bacillus phage Bobb</name>
    <dbReference type="NCBI Taxonomy" id="1527469"/>
    <lineage>
        <taxon>Viruses</taxon>
        <taxon>Duplodnaviria</taxon>
        <taxon>Heunggongvirae</taxon>
        <taxon>Uroviricota</taxon>
        <taxon>Caudoviricetes</taxon>
        <taxon>Herelleviridae</taxon>
        <taxon>Bastillevirinae</taxon>
        <taxon>Agatevirus</taxon>
        <taxon>Agatevirus bobb</taxon>
    </lineage>
</organism>
<dbReference type="Proteomes" id="UP000028664">
    <property type="component" value="Segment"/>
</dbReference>
<dbReference type="EMBL" id="KM051843">
    <property type="protein sequence ID" value="AII27942.1"/>
    <property type="molecule type" value="Genomic_DNA"/>
</dbReference>
<protein>
    <submittedName>
        <fullName evidence="1">Uncharacterized protein</fullName>
    </submittedName>
</protein>
<dbReference type="RefSeq" id="YP_009056310.1">
    <property type="nucleotide sequence ID" value="NC_024792.1"/>
</dbReference>
<reference evidence="1 2" key="1">
    <citation type="submission" date="2014-06" db="EMBL/GenBank/DDBJ databases">
        <title>Bioinformatic genomic analysis of Bacillus phage Bobb.</title>
        <authorList>
            <person name="Lewis H.M.N."/>
            <person name="Temple L."/>
            <person name="Barth R.N."/>
            <person name="Bowles K.M."/>
            <person name="Churchin D.I."/>
            <person name="Scott-Croshaw C."/>
            <person name="Glasgow G.H."/>
            <person name="Gloe M.W."/>
            <person name="McGough T.M."/>
            <person name="Nutbrown S.A."/>
            <person name="Romulus S.R."/>
            <person name="Sanders K.A.M."/>
            <person name="Diachok C.R."/>
            <person name="Serigano J.P."/>
            <person name="Shin D."/>
            <person name="Suresh M.H."/>
            <person name="Conner A.R.N."/>
            <person name="Korba R.M."/>
            <person name="Livermore R.J."/>
            <person name="Rohlf M.B."/>
            <person name="Utterback S.D."/>
            <person name="Wilson V.E."/>
        </authorList>
    </citation>
    <scope>NUCLEOTIDE SEQUENCE [LARGE SCALE GENOMIC DNA]</scope>
</reference>
<accession>A0A076G6N7</accession>
<proteinExistence type="predicted"/>
<dbReference type="KEGG" id="vg:20283328"/>
<evidence type="ECO:0000313" key="2">
    <source>
        <dbReference type="Proteomes" id="UP000028664"/>
    </source>
</evidence>